<feature type="domain" description="RNA polymerase sigma factor 70 region 4 type 2" evidence="7">
    <location>
        <begin position="131"/>
        <end position="182"/>
    </location>
</feature>
<protein>
    <submittedName>
        <fullName evidence="8">Sigma-70 family RNA polymerase sigma factor</fullName>
    </submittedName>
</protein>
<dbReference type="SUPFAM" id="SSF88946">
    <property type="entry name" value="Sigma2 domain of RNA polymerase sigma factors"/>
    <property type="match status" value="1"/>
</dbReference>
<feature type="domain" description="RNA polymerase sigma-70 region 2" evidence="6">
    <location>
        <begin position="35"/>
        <end position="100"/>
    </location>
</feature>
<dbReference type="PANTHER" id="PTHR43133">
    <property type="entry name" value="RNA POLYMERASE ECF-TYPE SIGMA FACTO"/>
    <property type="match status" value="1"/>
</dbReference>
<dbReference type="InterPro" id="IPR007627">
    <property type="entry name" value="RNA_pol_sigma70_r2"/>
</dbReference>
<sequence length="190" mass="21068">MSDVSDGSGTPEGLDDLVLARRAGLGDRVAFGVIARRHGPAMYRLARRALLDDGDAEEAVQDALLAAWRHLADFRGNAALRSWLLRLTLNKAHNVRRKRRPVPTEAGEHETLVDAAGDPARGIIENELVAALDGALAGLPEPQRVAWLLREVDQLSYEEIAEIMHTSRDIVRGLLHRARRRLAERLAAWR</sequence>
<dbReference type="Pfam" id="PF04542">
    <property type="entry name" value="Sigma70_r2"/>
    <property type="match status" value="1"/>
</dbReference>
<dbReference type="InterPro" id="IPR013249">
    <property type="entry name" value="RNA_pol_sigma70_r4_t2"/>
</dbReference>
<evidence type="ECO:0000313" key="8">
    <source>
        <dbReference type="EMBL" id="RIQ25055.1"/>
    </source>
</evidence>
<evidence type="ECO:0000256" key="5">
    <source>
        <dbReference type="ARBA" id="ARBA00023163"/>
    </source>
</evidence>
<dbReference type="SUPFAM" id="SSF88659">
    <property type="entry name" value="Sigma3 and sigma4 domains of RNA polymerase sigma factors"/>
    <property type="match status" value="1"/>
</dbReference>
<keyword evidence="4" id="KW-0238">DNA-binding</keyword>
<keyword evidence="9" id="KW-1185">Reference proteome</keyword>
<dbReference type="Gene3D" id="1.10.10.10">
    <property type="entry name" value="Winged helix-like DNA-binding domain superfamily/Winged helix DNA-binding domain"/>
    <property type="match status" value="1"/>
</dbReference>
<dbReference type="InterPro" id="IPR013324">
    <property type="entry name" value="RNA_pol_sigma_r3/r4-like"/>
</dbReference>
<dbReference type="NCBIfam" id="TIGR02937">
    <property type="entry name" value="sigma70-ECF"/>
    <property type="match status" value="1"/>
</dbReference>
<dbReference type="PANTHER" id="PTHR43133:SF8">
    <property type="entry name" value="RNA POLYMERASE SIGMA FACTOR HI_1459-RELATED"/>
    <property type="match status" value="1"/>
</dbReference>
<evidence type="ECO:0000256" key="1">
    <source>
        <dbReference type="ARBA" id="ARBA00010641"/>
    </source>
</evidence>
<dbReference type="Proteomes" id="UP000284057">
    <property type="component" value="Unassembled WGS sequence"/>
</dbReference>
<dbReference type="OrthoDB" id="5244716at2"/>
<evidence type="ECO:0000256" key="4">
    <source>
        <dbReference type="ARBA" id="ARBA00023125"/>
    </source>
</evidence>
<evidence type="ECO:0000259" key="7">
    <source>
        <dbReference type="Pfam" id="PF08281"/>
    </source>
</evidence>
<evidence type="ECO:0000256" key="3">
    <source>
        <dbReference type="ARBA" id="ARBA00023082"/>
    </source>
</evidence>
<dbReference type="Pfam" id="PF08281">
    <property type="entry name" value="Sigma70_r4_2"/>
    <property type="match status" value="1"/>
</dbReference>
<dbReference type="Gene3D" id="1.10.1740.10">
    <property type="match status" value="1"/>
</dbReference>
<accession>A0A418KRE2</accession>
<dbReference type="GO" id="GO:0016987">
    <property type="term" value="F:sigma factor activity"/>
    <property type="evidence" value="ECO:0007669"/>
    <property type="project" value="UniProtKB-KW"/>
</dbReference>
<evidence type="ECO:0000256" key="2">
    <source>
        <dbReference type="ARBA" id="ARBA00023015"/>
    </source>
</evidence>
<organism evidence="8 9">
    <name type="scientific">Jiangella rhizosphaerae</name>
    <dbReference type="NCBI Taxonomy" id="2293569"/>
    <lineage>
        <taxon>Bacteria</taxon>
        <taxon>Bacillati</taxon>
        <taxon>Actinomycetota</taxon>
        <taxon>Actinomycetes</taxon>
        <taxon>Jiangellales</taxon>
        <taxon>Jiangellaceae</taxon>
        <taxon>Jiangella</taxon>
    </lineage>
</organism>
<name>A0A418KRE2_9ACTN</name>
<keyword evidence="3" id="KW-0731">Sigma factor</keyword>
<evidence type="ECO:0000313" key="9">
    <source>
        <dbReference type="Proteomes" id="UP000284057"/>
    </source>
</evidence>
<proteinExistence type="inferred from homology"/>
<comment type="caution">
    <text evidence="8">The sequence shown here is derived from an EMBL/GenBank/DDBJ whole genome shotgun (WGS) entry which is preliminary data.</text>
</comment>
<comment type="similarity">
    <text evidence="1">Belongs to the sigma-70 factor family. ECF subfamily.</text>
</comment>
<dbReference type="AlphaFoldDB" id="A0A418KRE2"/>
<reference evidence="8 9" key="1">
    <citation type="submission" date="2018-09" db="EMBL/GenBank/DDBJ databases">
        <title>Isolation, diversity and antifungal activity of actinobacteria from wheat.</title>
        <authorList>
            <person name="Han C."/>
        </authorList>
    </citation>
    <scope>NUCLEOTIDE SEQUENCE [LARGE SCALE GENOMIC DNA]</scope>
    <source>
        <strain evidence="8 9">NEAU-YY265</strain>
    </source>
</reference>
<dbReference type="InterPro" id="IPR014284">
    <property type="entry name" value="RNA_pol_sigma-70_dom"/>
</dbReference>
<dbReference type="InterPro" id="IPR036388">
    <property type="entry name" value="WH-like_DNA-bd_sf"/>
</dbReference>
<keyword evidence="2" id="KW-0805">Transcription regulation</keyword>
<dbReference type="GO" id="GO:0003677">
    <property type="term" value="F:DNA binding"/>
    <property type="evidence" value="ECO:0007669"/>
    <property type="project" value="UniProtKB-KW"/>
</dbReference>
<dbReference type="InterPro" id="IPR013325">
    <property type="entry name" value="RNA_pol_sigma_r2"/>
</dbReference>
<dbReference type="GO" id="GO:0006352">
    <property type="term" value="P:DNA-templated transcription initiation"/>
    <property type="evidence" value="ECO:0007669"/>
    <property type="project" value="InterPro"/>
</dbReference>
<gene>
    <name evidence="8" type="ORF">DY240_11650</name>
</gene>
<dbReference type="InterPro" id="IPR039425">
    <property type="entry name" value="RNA_pol_sigma-70-like"/>
</dbReference>
<dbReference type="EMBL" id="QUAL01000109">
    <property type="protein sequence ID" value="RIQ25055.1"/>
    <property type="molecule type" value="Genomic_DNA"/>
</dbReference>
<keyword evidence="5" id="KW-0804">Transcription</keyword>
<evidence type="ECO:0000259" key="6">
    <source>
        <dbReference type="Pfam" id="PF04542"/>
    </source>
</evidence>